<dbReference type="AlphaFoldDB" id="A0A1D7VPS9"/>
<dbReference type="EMBL" id="CP017157">
    <property type="protein sequence ID" value="AOP48727.1"/>
    <property type="molecule type" value="Genomic_DNA"/>
</dbReference>
<evidence type="ECO:0000313" key="4">
    <source>
        <dbReference type="Proteomes" id="UP000094094"/>
    </source>
</evidence>
<dbReference type="SUPFAM" id="SSF46785">
    <property type="entry name" value="Winged helix' DNA-binding domain"/>
    <property type="match status" value="1"/>
</dbReference>
<dbReference type="RefSeq" id="WP_069570848.1">
    <property type="nucleotide sequence ID" value="NZ_CP017157.1"/>
</dbReference>
<dbReference type="PANTHER" id="PTHR33164:SF103">
    <property type="entry name" value="REGULATORY PROTEIN MARR"/>
    <property type="match status" value="1"/>
</dbReference>
<dbReference type="Proteomes" id="UP000094094">
    <property type="component" value="Chromosome"/>
</dbReference>
<organism evidence="3 4">
    <name type="scientific">Streptomyces lydicus</name>
    <dbReference type="NCBI Taxonomy" id="47763"/>
    <lineage>
        <taxon>Bacteria</taxon>
        <taxon>Bacillati</taxon>
        <taxon>Actinomycetota</taxon>
        <taxon>Actinomycetes</taxon>
        <taxon>Kitasatosporales</taxon>
        <taxon>Streptomycetaceae</taxon>
        <taxon>Streptomyces</taxon>
    </lineage>
</organism>
<reference evidence="3 4" key="1">
    <citation type="submission" date="2016-09" db="EMBL/GenBank/DDBJ databases">
        <title>Complete genome sequencing of Streptomyces lydicus 103 and metabolic pathways analysis of antibiotic biosynthesis.</title>
        <authorList>
            <person name="Jia N."/>
            <person name="Ding M.-Z."/>
            <person name="Gao F."/>
            <person name="Yuan Y.-J."/>
        </authorList>
    </citation>
    <scope>NUCLEOTIDE SEQUENCE [LARGE SCALE GENOMIC DNA]</scope>
    <source>
        <strain evidence="3 4">103</strain>
    </source>
</reference>
<dbReference type="Gene3D" id="1.10.10.10">
    <property type="entry name" value="Winged helix-like DNA-binding domain superfamily/Winged helix DNA-binding domain"/>
    <property type="match status" value="1"/>
</dbReference>
<dbReference type="InterPro" id="IPR039422">
    <property type="entry name" value="MarR/SlyA-like"/>
</dbReference>
<sequence>MGGKGTPPASSQDAARAGSGLIELLELLWERGRDAMGPSSVPPSQLRVMYVLDRDEGINLRMLGEVLGAAPSAVSRLCDRMQAAGLVERHPSAASRRELELRLTGRGRTYLADLRAHRENLLLTTIAAMTPSAREALAEGLAGFAEAAEGRDHTPGRPVRSLWTRSA</sequence>
<dbReference type="OrthoDB" id="3830756at2"/>
<dbReference type="InterPro" id="IPR036390">
    <property type="entry name" value="WH_DNA-bd_sf"/>
</dbReference>
<evidence type="ECO:0000313" key="3">
    <source>
        <dbReference type="EMBL" id="AOP48727.1"/>
    </source>
</evidence>
<name>A0A1D7VPS9_9ACTN</name>
<accession>A0A1D7VPS9</accession>
<proteinExistence type="predicted"/>
<dbReference type="PANTHER" id="PTHR33164">
    <property type="entry name" value="TRANSCRIPTIONAL REGULATOR, MARR FAMILY"/>
    <property type="match status" value="1"/>
</dbReference>
<keyword evidence="4" id="KW-1185">Reference proteome</keyword>
<dbReference type="InterPro" id="IPR036388">
    <property type="entry name" value="WH-like_DNA-bd_sf"/>
</dbReference>
<dbReference type="KEGG" id="slc:SL103_22985"/>
<dbReference type="Pfam" id="PF12802">
    <property type="entry name" value="MarR_2"/>
    <property type="match status" value="1"/>
</dbReference>
<dbReference type="GO" id="GO:0003700">
    <property type="term" value="F:DNA-binding transcription factor activity"/>
    <property type="evidence" value="ECO:0007669"/>
    <property type="project" value="InterPro"/>
</dbReference>
<dbReference type="PROSITE" id="PS50995">
    <property type="entry name" value="HTH_MARR_2"/>
    <property type="match status" value="1"/>
</dbReference>
<evidence type="ECO:0000259" key="2">
    <source>
        <dbReference type="PROSITE" id="PS50995"/>
    </source>
</evidence>
<dbReference type="GO" id="GO:0006950">
    <property type="term" value="P:response to stress"/>
    <property type="evidence" value="ECO:0007669"/>
    <property type="project" value="TreeGrafter"/>
</dbReference>
<gene>
    <name evidence="3" type="ORF">SL103_22985</name>
</gene>
<protein>
    <submittedName>
        <fullName evidence="3">MarR family transcriptional regulator</fullName>
    </submittedName>
</protein>
<evidence type="ECO:0000256" key="1">
    <source>
        <dbReference type="SAM" id="MobiDB-lite"/>
    </source>
</evidence>
<dbReference type="SMART" id="SM00347">
    <property type="entry name" value="HTH_MARR"/>
    <property type="match status" value="1"/>
</dbReference>
<dbReference type="InterPro" id="IPR000835">
    <property type="entry name" value="HTH_MarR-typ"/>
</dbReference>
<feature type="region of interest" description="Disordered" evidence="1">
    <location>
        <begin position="148"/>
        <end position="167"/>
    </location>
</feature>
<feature type="domain" description="HTH marR-type" evidence="2">
    <location>
        <begin position="18"/>
        <end position="146"/>
    </location>
</feature>